<evidence type="ECO:0000256" key="3">
    <source>
        <dbReference type="ARBA" id="ARBA00022741"/>
    </source>
</evidence>
<dbReference type="Gene3D" id="3.40.50.300">
    <property type="entry name" value="P-loop containing nucleotide triphosphate hydrolases"/>
    <property type="match status" value="1"/>
</dbReference>
<dbReference type="InterPro" id="IPR003439">
    <property type="entry name" value="ABC_transporter-like_ATP-bd"/>
</dbReference>
<feature type="domain" description="ABC transporter" evidence="8">
    <location>
        <begin position="377"/>
        <end position="615"/>
    </location>
</feature>
<dbReference type="GO" id="GO:0016887">
    <property type="term" value="F:ATP hydrolysis activity"/>
    <property type="evidence" value="ECO:0007669"/>
    <property type="project" value="InterPro"/>
</dbReference>
<keyword evidence="4 9" id="KW-0067">ATP-binding</keyword>
<organism evidence="9 10">
    <name type="scientific">Candidatus Caccosoma faecigallinarum</name>
    <dbReference type="NCBI Taxonomy" id="2840720"/>
    <lineage>
        <taxon>Bacteria</taxon>
        <taxon>Bacillati</taxon>
        <taxon>Bacillota</taxon>
        <taxon>Bacillota incertae sedis</taxon>
        <taxon>Candidatus Caccosoma</taxon>
    </lineage>
</organism>
<evidence type="ECO:0000256" key="5">
    <source>
        <dbReference type="ARBA" id="ARBA00022989"/>
    </source>
</evidence>
<dbReference type="InterPro" id="IPR027417">
    <property type="entry name" value="P-loop_NTPase"/>
</dbReference>
<feature type="transmembrane region" description="Helical" evidence="7">
    <location>
        <begin position="185"/>
        <end position="208"/>
    </location>
</feature>
<dbReference type="InterPro" id="IPR017871">
    <property type="entry name" value="ABC_transporter-like_CS"/>
</dbReference>
<name>A0A9D1KAD4_9FIRM</name>
<dbReference type="SUPFAM" id="SSF90123">
    <property type="entry name" value="ABC transporter transmembrane region"/>
    <property type="match status" value="1"/>
</dbReference>
<feature type="transmembrane region" description="Helical" evidence="7">
    <location>
        <begin position="68"/>
        <end position="89"/>
    </location>
</feature>
<sequence length="622" mass="70859">MKNKNSIHLKNSISINNRALKMIYKKYPQMVIFTFLQSIWTALTPYVGIYLSALIIDELAGPKNVNRLKILVLITVLSGAIIAFIFALLQKKIDIHTSNLYYKFEKFYTDKLFDMDFASIDDIKTHELLSTIKQNQNGGGWGLFRVIDNYRALISSIFTMFGGITLTISLFLAKVPESAGNLMILNHPLFIICVIALMIIVTLLAPYYSYKAESYFAKYSSLHNLGNRKFGFFGWLGYKKELATDVRMYRQDLLCNKYNQNKNDTFGSNGLFSKLAKGPIGLYSALSSIISAIFIGLVYLFVCLKSWAGAFGVGMIMQYIASIMKVSSGLNEFVKTTGTMKTNSTFLKLVFDFLDIPNTMYQGSLTIEKRLDRDYEIEFKNVSFKYQNSTDYVLKNINFKFTIGTKLAIVGMNGSGKTTFIKLLCRLYDPTEGEILLNGINIKKYNYLDYLMIFSVVFQDFKLFALPLGENVASNTKYDSDEVIRCLKKSGFNEERKKMNLGLNTYLYKEINEKGINISGGEAQKIAIARALYKNASFMILDEPTASLDPLAEAEIYSKFNEIVNDRNTIYISHRLSSCVFCDQVVVFDNGSIVQYDTHKNLLKQKEGKYFELWNAQAQYYK</sequence>
<feature type="transmembrane region" description="Helical" evidence="7">
    <location>
        <begin position="152"/>
        <end position="173"/>
    </location>
</feature>
<dbReference type="PANTHER" id="PTHR43394:SF1">
    <property type="entry name" value="ATP-BINDING CASSETTE SUB-FAMILY B MEMBER 10, MITOCHONDRIAL"/>
    <property type="match status" value="1"/>
</dbReference>
<dbReference type="Proteomes" id="UP000886893">
    <property type="component" value="Unassembled WGS sequence"/>
</dbReference>
<evidence type="ECO:0000256" key="1">
    <source>
        <dbReference type="ARBA" id="ARBA00004651"/>
    </source>
</evidence>
<comment type="subcellular location">
    <subcellularLocation>
        <location evidence="1">Cell membrane</location>
        <topology evidence="1">Multi-pass membrane protein</topology>
    </subcellularLocation>
</comment>
<dbReference type="Gene3D" id="1.20.1560.10">
    <property type="entry name" value="ABC transporter type 1, transmembrane domain"/>
    <property type="match status" value="1"/>
</dbReference>
<evidence type="ECO:0000313" key="10">
    <source>
        <dbReference type="Proteomes" id="UP000886893"/>
    </source>
</evidence>
<evidence type="ECO:0000313" key="9">
    <source>
        <dbReference type="EMBL" id="HIT17513.1"/>
    </source>
</evidence>
<accession>A0A9D1KAD4</accession>
<dbReference type="GO" id="GO:0005886">
    <property type="term" value="C:plasma membrane"/>
    <property type="evidence" value="ECO:0007669"/>
    <property type="project" value="UniProtKB-SubCell"/>
</dbReference>
<keyword evidence="2 7" id="KW-0812">Transmembrane</keyword>
<dbReference type="AlphaFoldDB" id="A0A9D1KAD4"/>
<dbReference type="Pfam" id="PF00005">
    <property type="entry name" value="ABC_tran"/>
    <property type="match status" value="1"/>
</dbReference>
<evidence type="ECO:0000256" key="4">
    <source>
        <dbReference type="ARBA" id="ARBA00022840"/>
    </source>
</evidence>
<dbReference type="InterPro" id="IPR039421">
    <property type="entry name" value="Type_1_exporter"/>
</dbReference>
<keyword evidence="5 7" id="KW-1133">Transmembrane helix</keyword>
<protein>
    <submittedName>
        <fullName evidence="9">ABC transporter ATP-binding protein</fullName>
    </submittedName>
</protein>
<dbReference type="GO" id="GO:0015421">
    <property type="term" value="F:ABC-type oligopeptide transporter activity"/>
    <property type="evidence" value="ECO:0007669"/>
    <property type="project" value="TreeGrafter"/>
</dbReference>
<proteinExistence type="predicted"/>
<dbReference type="InterPro" id="IPR003593">
    <property type="entry name" value="AAA+_ATPase"/>
</dbReference>
<feature type="transmembrane region" description="Helical" evidence="7">
    <location>
        <begin position="280"/>
        <end position="301"/>
    </location>
</feature>
<evidence type="ECO:0000259" key="8">
    <source>
        <dbReference type="PROSITE" id="PS50893"/>
    </source>
</evidence>
<dbReference type="InterPro" id="IPR036640">
    <property type="entry name" value="ABC1_TM_sf"/>
</dbReference>
<evidence type="ECO:0000256" key="2">
    <source>
        <dbReference type="ARBA" id="ARBA00022692"/>
    </source>
</evidence>
<reference evidence="9" key="1">
    <citation type="submission" date="2020-10" db="EMBL/GenBank/DDBJ databases">
        <authorList>
            <person name="Gilroy R."/>
        </authorList>
    </citation>
    <scope>NUCLEOTIDE SEQUENCE</scope>
    <source>
        <strain evidence="9">14508</strain>
    </source>
</reference>
<gene>
    <name evidence="9" type="ORF">IAD04_03955</name>
</gene>
<dbReference type="GO" id="GO:0005524">
    <property type="term" value="F:ATP binding"/>
    <property type="evidence" value="ECO:0007669"/>
    <property type="project" value="UniProtKB-KW"/>
</dbReference>
<dbReference type="EMBL" id="DVKI01000125">
    <property type="protein sequence ID" value="HIT17513.1"/>
    <property type="molecule type" value="Genomic_DNA"/>
</dbReference>
<evidence type="ECO:0000256" key="7">
    <source>
        <dbReference type="SAM" id="Phobius"/>
    </source>
</evidence>
<dbReference type="PROSITE" id="PS50893">
    <property type="entry name" value="ABC_TRANSPORTER_2"/>
    <property type="match status" value="1"/>
</dbReference>
<keyword evidence="3" id="KW-0547">Nucleotide-binding</keyword>
<dbReference type="PANTHER" id="PTHR43394">
    <property type="entry name" value="ATP-DEPENDENT PERMEASE MDL1, MITOCHONDRIAL"/>
    <property type="match status" value="1"/>
</dbReference>
<feature type="transmembrane region" description="Helical" evidence="7">
    <location>
        <begin position="30"/>
        <end position="56"/>
    </location>
</feature>
<dbReference type="PROSITE" id="PS00211">
    <property type="entry name" value="ABC_TRANSPORTER_1"/>
    <property type="match status" value="1"/>
</dbReference>
<keyword evidence="6 7" id="KW-0472">Membrane</keyword>
<reference evidence="9" key="2">
    <citation type="journal article" date="2021" name="PeerJ">
        <title>Extensive microbial diversity within the chicken gut microbiome revealed by metagenomics and culture.</title>
        <authorList>
            <person name="Gilroy R."/>
            <person name="Ravi A."/>
            <person name="Getino M."/>
            <person name="Pursley I."/>
            <person name="Horton D.L."/>
            <person name="Alikhan N.F."/>
            <person name="Baker D."/>
            <person name="Gharbi K."/>
            <person name="Hall N."/>
            <person name="Watson M."/>
            <person name="Adriaenssens E.M."/>
            <person name="Foster-Nyarko E."/>
            <person name="Jarju S."/>
            <person name="Secka A."/>
            <person name="Antonio M."/>
            <person name="Oren A."/>
            <person name="Chaudhuri R.R."/>
            <person name="La Ragione R."/>
            <person name="Hildebrand F."/>
            <person name="Pallen M.J."/>
        </authorList>
    </citation>
    <scope>NUCLEOTIDE SEQUENCE</scope>
    <source>
        <strain evidence="9">14508</strain>
    </source>
</reference>
<evidence type="ECO:0000256" key="6">
    <source>
        <dbReference type="ARBA" id="ARBA00023136"/>
    </source>
</evidence>
<dbReference type="SMART" id="SM00382">
    <property type="entry name" value="AAA"/>
    <property type="match status" value="1"/>
</dbReference>
<dbReference type="SUPFAM" id="SSF52540">
    <property type="entry name" value="P-loop containing nucleoside triphosphate hydrolases"/>
    <property type="match status" value="1"/>
</dbReference>
<comment type="caution">
    <text evidence="9">The sequence shown here is derived from an EMBL/GenBank/DDBJ whole genome shotgun (WGS) entry which is preliminary data.</text>
</comment>
<dbReference type="CDD" id="cd03228">
    <property type="entry name" value="ABCC_MRP_Like"/>
    <property type="match status" value="1"/>
</dbReference>